<dbReference type="Pfam" id="PF02676">
    <property type="entry name" value="TYW3"/>
    <property type="match status" value="1"/>
</dbReference>
<evidence type="ECO:0000256" key="8">
    <source>
        <dbReference type="ARBA" id="ARBA00049202"/>
    </source>
</evidence>
<keyword evidence="4" id="KW-0808">Transferase</keyword>
<evidence type="ECO:0000259" key="10">
    <source>
        <dbReference type="Pfam" id="PF02676"/>
    </source>
</evidence>
<dbReference type="EC" id="2.1.1.282" evidence="2"/>
<evidence type="ECO:0000313" key="12">
    <source>
        <dbReference type="Proteomes" id="UP001189429"/>
    </source>
</evidence>
<dbReference type="SUPFAM" id="SSF111278">
    <property type="entry name" value="SSo0622-like"/>
    <property type="match status" value="1"/>
</dbReference>
<evidence type="ECO:0000256" key="9">
    <source>
        <dbReference type="SAM" id="MobiDB-lite"/>
    </source>
</evidence>
<comment type="similarity">
    <text evidence="1">Belongs to the TYW3 family.</text>
</comment>
<evidence type="ECO:0000256" key="3">
    <source>
        <dbReference type="ARBA" id="ARBA00022603"/>
    </source>
</evidence>
<proteinExistence type="inferred from homology"/>
<evidence type="ECO:0000313" key="11">
    <source>
        <dbReference type="EMBL" id="CAK0828950.1"/>
    </source>
</evidence>
<evidence type="ECO:0000256" key="7">
    <source>
        <dbReference type="ARBA" id="ARBA00030554"/>
    </source>
</evidence>
<gene>
    <name evidence="11" type="ORF">PCOR1329_LOCUS28042</name>
</gene>
<dbReference type="Gene3D" id="3.30.1960.10">
    <property type="entry name" value="tRNA wybutosine-synthesizing-like"/>
    <property type="match status" value="1"/>
</dbReference>
<evidence type="ECO:0000256" key="6">
    <source>
        <dbReference type="ARBA" id="ARBA00022694"/>
    </source>
</evidence>
<dbReference type="PANTHER" id="PTHR48418">
    <property type="entry name" value="TRNA WYBUTOSINE-SYNTHESIZING PROTEIN 3"/>
    <property type="match status" value="1"/>
</dbReference>
<keyword evidence="12" id="KW-1185">Reference proteome</keyword>
<feature type="domain" description="tRNA wybutosine-synthesizing protein" evidence="10">
    <location>
        <begin position="4"/>
        <end position="157"/>
    </location>
</feature>
<accession>A0ABN9SAV2</accession>
<keyword evidence="5" id="KW-0949">S-adenosyl-L-methionine</keyword>
<dbReference type="PANTHER" id="PTHR48418:SF1">
    <property type="entry name" value="TRNA WYBUTOSINE-SYNTHESIZING PROTEIN 3"/>
    <property type="match status" value="1"/>
</dbReference>
<evidence type="ECO:0000256" key="2">
    <source>
        <dbReference type="ARBA" id="ARBA00012750"/>
    </source>
</evidence>
<dbReference type="InterPro" id="IPR036602">
    <property type="entry name" value="tRNA_yW-synthesising-like_sf"/>
</dbReference>
<name>A0ABN9SAV2_9DINO</name>
<dbReference type="InterPro" id="IPR003827">
    <property type="entry name" value="tRNA_yW-synthesising"/>
</dbReference>
<evidence type="ECO:0000256" key="4">
    <source>
        <dbReference type="ARBA" id="ARBA00022679"/>
    </source>
</evidence>
<keyword evidence="6" id="KW-0819">tRNA processing</keyword>
<reference evidence="11" key="1">
    <citation type="submission" date="2023-10" db="EMBL/GenBank/DDBJ databases">
        <authorList>
            <person name="Chen Y."/>
            <person name="Shah S."/>
            <person name="Dougan E. K."/>
            <person name="Thang M."/>
            <person name="Chan C."/>
        </authorList>
    </citation>
    <scope>NUCLEOTIDE SEQUENCE [LARGE SCALE GENOMIC DNA]</scope>
</reference>
<feature type="non-terminal residue" evidence="11">
    <location>
        <position position="1"/>
    </location>
</feature>
<evidence type="ECO:0000256" key="1">
    <source>
        <dbReference type="ARBA" id="ARBA00008569"/>
    </source>
</evidence>
<keyword evidence="3" id="KW-0489">Methyltransferase</keyword>
<dbReference type="EMBL" id="CAUYUJ010010269">
    <property type="protein sequence ID" value="CAK0828950.1"/>
    <property type="molecule type" value="Genomic_DNA"/>
</dbReference>
<dbReference type="Proteomes" id="UP001189429">
    <property type="component" value="Unassembled WGS sequence"/>
</dbReference>
<comment type="caution">
    <text evidence="11">The sequence shown here is derived from an EMBL/GenBank/DDBJ whole genome shotgun (WGS) entry which is preliminary data.</text>
</comment>
<comment type="catalytic activity">
    <reaction evidence="8">
        <text>4-demethyl-7-[(3S)-3-amino-3-carboxypropyl]wyosine(37) in tRNA(Phe) + S-adenosyl-L-methionine = 7-[(3S)-3-amino-3-carboxypropyl]wyosine(37) in tRNA(Phe) + S-adenosyl-L-homocysteine + H(+)</text>
        <dbReference type="Rhea" id="RHEA:36635"/>
        <dbReference type="Rhea" id="RHEA-COMP:10378"/>
        <dbReference type="Rhea" id="RHEA-COMP:10379"/>
        <dbReference type="ChEBI" id="CHEBI:15378"/>
        <dbReference type="ChEBI" id="CHEBI:57856"/>
        <dbReference type="ChEBI" id="CHEBI:59789"/>
        <dbReference type="ChEBI" id="CHEBI:73543"/>
        <dbReference type="ChEBI" id="CHEBI:73550"/>
        <dbReference type="EC" id="2.1.1.282"/>
    </reaction>
</comment>
<sequence length="377" mass="39307">ILASLDRSPKGSIDAPIVDFLAWLNAQDPVVTTSSCSGRIAVFLGASTPSSSKGGEWLLISHEPLEDAAGAWDRISASLRGSGAGAGTLATFLLEPFLLHAECADSATAQRILEVARAAGLRESGLSLGRRRVMVQLRTLAMRLEVPLAVDGRLLVDFGYPAAGAHGQRAAGRELGARQPALGSAPPRPGSLPAAARGQGGPGGLSCPRGLARAVKLAVEGRWADKSRKMVVLAGDEPGDASSRMGIPITHAAMVSLQEIRPADGDGAGDGARPGAEELEAACAACRQPPAEGAAGGKKARAETVAADLELGMPLVAARLGAASRSIHHVSALGDLSIRRGHEFREWGPVLVLAELFRCYRKVPDRTYWDFRMAIFT</sequence>
<feature type="region of interest" description="Disordered" evidence="9">
    <location>
        <begin position="179"/>
        <end position="205"/>
    </location>
</feature>
<organism evidence="11 12">
    <name type="scientific">Prorocentrum cordatum</name>
    <dbReference type="NCBI Taxonomy" id="2364126"/>
    <lineage>
        <taxon>Eukaryota</taxon>
        <taxon>Sar</taxon>
        <taxon>Alveolata</taxon>
        <taxon>Dinophyceae</taxon>
        <taxon>Prorocentrales</taxon>
        <taxon>Prorocentraceae</taxon>
        <taxon>Prorocentrum</taxon>
    </lineage>
</organism>
<evidence type="ECO:0000256" key="5">
    <source>
        <dbReference type="ARBA" id="ARBA00022691"/>
    </source>
</evidence>
<protein>
    <recommendedName>
        <fullName evidence="2">tRNA(Phe) 7-[(3-amino-3-carboxypropyl)-4-demethylwyosine(37)-N(4)]-methyltransferase</fullName>
        <ecNumber evidence="2">2.1.1.282</ecNumber>
    </recommendedName>
    <alternativeName>
        <fullName evidence="7">tRNA(Phe) 7-((3-amino-3-carboxypropyl)-4-demethylwyosine(37)-N(4))-methyltransferase</fullName>
    </alternativeName>
</protein>